<evidence type="ECO:0000313" key="2">
    <source>
        <dbReference type="EMBL" id="AMW04098.1"/>
    </source>
</evidence>
<dbReference type="InterPro" id="IPR023606">
    <property type="entry name" value="CoA-Trfase_III_dom_1_sf"/>
</dbReference>
<dbReference type="eggNOG" id="COG1804">
    <property type="taxonomic scope" value="Bacteria"/>
</dbReference>
<name>A0A143BGC3_9BACT</name>
<evidence type="ECO:0000313" key="3">
    <source>
        <dbReference type="Proteomes" id="UP000076404"/>
    </source>
</evidence>
<keyword evidence="1" id="KW-0808">Transferase</keyword>
<dbReference type="Gene3D" id="3.30.1540.10">
    <property type="entry name" value="formyl-coa transferase, domain 3"/>
    <property type="match status" value="1"/>
</dbReference>
<proteinExistence type="predicted"/>
<dbReference type="InterPro" id="IPR044855">
    <property type="entry name" value="CoA-Trfase_III_dom3_sf"/>
</dbReference>
<dbReference type="InterPro" id="IPR050483">
    <property type="entry name" value="CoA-transferase_III_domain"/>
</dbReference>
<dbReference type="STRING" id="1379270.GEMMAAP_03095"/>
<dbReference type="Pfam" id="PF02515">
    <property type="entry name" value="CoA_transf_3"/>
    <property type="match status" value="1"/>
</dbReference>
<keyword evidence="3" id="KW-1185">Reference proteome</keyword>
<dbReference type="OrthoDB" id="9780178at2"/>
<organism evidence="2 3">
    <name type="scientific">Gemmatimonas phototrophica</name>
    <dbReference type="NCBI Taxonomy" id="1379270"/>
    <lineage>
        <taxon>Bacteria</taxon>
        <taxon>Pseudomonadati</taxon>
        <taxon>Gemmatimonadota</taxon>
        <taxon>Gemmatimonadia</taxon>
        <taxon>Gemmatimonadales</taxon>
        <taxon>Gemmatimonadaceae</taxon>
        <taxon>Gemmatimonas</taxon>
    </lineage>
</organism>
<dbReference type="PANTHER" id="PTHR48207:SF3">
    <property type="entry name" value="SUCCINATE--HYDROXYMETHYLGLUTARATE COA-TRANSFERASE"/>
    <property type="match status" value="1"/>
</dbReference>
<protein>
    <recommendedName>
        <fullName evidence="4">Carnitine dehydratase</fullName>
    </recommendedName>
</protein>
<dbReference type="RefSeq" id="WP_043580206.1">
    <property type="nucleotide sequence ID" value="NZ_CP011454.1"/>
</dbReference>
<dbReference type="Gene3D" id="3.40.50.10540">
    <property type="entry name" value="Crotonobetainyl-coa:carnitine coa-transferase, domain 1"/>
    <property type="match status" value="1"/>
</dbReference>
<evidence type="ECO:0008006" key="4">
    <source>
        <dbReference type="Google" id="ProtNLM"/>
    </source>
</evidence>
<dbReference type="PANTHER" id="PTHR48207">
    <property type="entry name" value="SUCCINATE--HYDROXYMETHYLGLUTARATE COA-TRANSFERASE"/>
    <property type="match status" value="1"/>
</dbReference>
<reference evidence="2 3" key="2">
    <citation type="journal article" date="2016" name="Environ. Microbiol. Rep.">
        <title>Metagenomic evidence for the presence of phototrophic Gemmatimonadetes bacteria in diverse environments.</title>
        <authorList>
            <person name="Zeng Y."/>
            <person name="Baumbach J."/>
            <person name="Barbosa E.G."/>
            <person name="Azevedo V."/>
            <person name="Zhang C."/>
            <person name="Koblizek M."/>
        </authorList>
    </citation>
    <scope>NUCLEOTIDE SEQUENCE [LARGE SCALE GENOMIC DNA]</scope>
    <source>
        <strain evidence="2 3">AP64</strain>
    </source>
</reference>
<reference evidence="2 3" key="1">
    <citation type="journal article" date="2014" name="Proc. Natl. Acad. Sci. U.S.A.">
        <title>Functional type 2 photosynthetic reaction centers found in the rare bacterial phylum Gemmatimonadetes.</title>
        <authorList>
            <person name="Zeng Y."/>
            <person name="Feng F."/>
            <person name="Medova H."/>
            <person name="Dean J."/>
            <person name="Koblizek M."/>
        </authorList>
    </citation>
    <scope>NUCLEOTIDE SEQUENCE [LARGE SCALE GENOMIC DNA]</scope>
    <source>
        <strain evidence="2 3">AP64</strain>
    </source>
</reference>
<dbReference type="GO" id="GO:0008410">
    <property type="term" value="F:CoA-transferase activity"/>
    <property type="evidence" value="ECO:0007669"/>
    <property type="project" value="TreeGrafter"/>
</dbReference>
<dbReference type="InterPro" id="IPR003673">
    <property type="entry name" value="CoA-Trfase_fam_III"/>
</dbReference>
<sequence>MTLPLFGVRVLDLSRVLAGPLCSMMLGDLGASVIKVERPGAGDDTRGWGPPFAENGQSAYFLSANRNKLSLDANFADPIDRALILDLISEADVVVENFMPGALARNGIDADALLAQYPQLLWCTISGFGPASDRPGYDFVVQAESGWMAITGEPEGDPMKVGVAMVDVTTGKDAAIGILAALAARERAGASGLPASMRRVHVTLQSSALAALVNVAQNTLVSGQEARRWGNAHANLVPYQLFQTADRPVVIAVGADSQWTAAMQALDLPTLGDNPALATNAGRLAQRDHVVATIAAQLRTAGAAHWMERLTAVGVPCGVVRSAREAVTESLNEVPFSVTDAARVGMPPLWNGRVRFEPPFCGEHSVTVREKRWASFEKLT</sequence>
<evidence type="ECO:0000256" key="1">
    <source>
        <dbReference type="ARBA" id="ARBA00022679"/>
    </source>
</evidence>
<dbReference type="EMBL" id="CP011454">
    <property type="protein sequence ID" value="AMW04098.1"/>
    <property type="molecule type" value="Genomic_DNA"/>
</dbReference>
<dbReference type="Proteomes" id="UP000076404">
    <property type="component" value="Chromosome"/>
</dbReference>
<dbReference type="KEGG" id="gph:GEMMAAP_03095"/>
<dbReference type="AlphaFoldDB" id="A0A143BGC3"/>
<dbReference type="SUPFAM" id="SSF89796">
    <property type="entry name" value="CoA-transferase family III (CaiB/BaiF)"/>
    <property type="match status" value="1"/>
</dbReference>
<accession>A0A143BGC3</accession>
<gene>
    <name evidence="2" type="ORF">GEMMAAP_03095</name>
</gene>